<dbReference type="AlphaFoldDB" id="A0A2B7WIF4"/>
<dbReference type="EMBL" id="PDNA01000368">
    <property type="protein sequence ID" value="PGG96301.1"/>
    <property type="molecule type" value="Genomic_DNA"/>
</dbReference>
<organism evidence="1 2">
    <name type="scientific">Polytolypa hystricis (strain UAMH7299)</name>
    <dbReference type="NCBI Taxonomy" id="1447883"/>
    <lineage>
        <taxon>Eukaryota</taxon>
        <taxon>Fungi</taxon>
        <taxon>Dikarya</taxon>
        <taxon>Ascomycota</taxon>
        <taxon>Pezizomycotina</taxon>
        <taxon>Eurotiomycetes</taxon>
        <taxon>Eurotiomycetidae</taxon>
        <taxon>Onygenales</taxon>
        <taxon>Onygenales incertae sedis</taxon>
        <taxon>Polytolypa</taxon>
    </lineage>
</organism>
<protein>
    <submittedName>
        <fullName evidence="1">Uncharacterized protein</fullName>
    </submittedName>
</protein>
<dbReference type="Proteomes" id="UP000224634">
    <property type="component" value="Unassembled WGS sequence"/>
</dbReference>
<name>A0A2B7WIF4_POLH7</name>
<dbReference type="STRING" id="1447883.A0A2B7WIF4"/>
<accession>A0A2B7WIF4</accession>
<gene>
    <name evidence="1" type="ORF">AJ80_09849</name>
</gene>
<proteinExistence type="predicted"/>
<sequence length="107" mass="12218">MASIAPRPGDRGIGYNFFQPPLDFLNALNQQGTNEARLENEQFPIPDTTQFLPEDFLVRGQVWTQLYHPDKFFAHCAVDDEEHFLEPPSITVFAQSDVNGSDIVWHL</sequence>
<evidence type="ECO:0000313" key="2">
    <source>
        <dbReference type="Proteomes" id="UP000224634"/>
    </source>
</evidence>
<keyword evidence="2" id="KW-1185">Reference proteome</keyword>
<dbReference type="OrthoDB" id="4180531at2759"/>
<comment type="caution">
    <text evidence="1">The sequence shown here is derived from an EMBL/GenBank/DDBJ whole genome shotgun (WGS) entry which is preliminary data.</text>
</comment>
<reference evidence="1 2" key="1">
    <citation type="submission" date="2017-10" db="EMBL/GenBank/DDBJ databases">
        <title>Comparative genomics in systemic dimorphic fungi from Ajellomycetaceae.</title>
        <authorList>
            <person name="Munoz J.F."/>
            <person name="Mcewen J.G."/>
            <person name="Clay O.K."/>
            <person name="Cuomo C.A."/>
        </authorList>
    </citation>
    <scope>NUCLEOTIDE SEQUENCE [LARGE SCALE GENOMIC DNA]</scope>
    <source>
        <strain evidence="1 2">UAMH7299</strain>
    </source>
</reference>
<evidence type="ECO:0000313" key="1">
    <source>
        <dbReference type="EMBL" id="PGG96301.1"/>
    </source>
</evidence>